<protein>
    <submittedName>
        <fullName evidence="1">Uncharacterized protein</fullName>
    </submittedName>
</protein>
<name>A0A2M7THS0_9BACT</name>
<dbReference type="EMBL" id="PFNM01000007">
    <property type="protein sequence ID" value="PIZ45392.1"/>
    <property type="molecule type" value="Genomic_DNA"/>
</dbReference>
<evidence type="ECO:0000313" key="2">
    <source>
        <dbReference type="Proteomes" id="UP000230553"/>
    </source>
</evidence>
<proteinExistence type="predicted"/>
<reference evidence="2" key="1">
    <citation type="submission" date="2017-09" db="EMBL/GenBank/DDBJ databases">
        <title>Depth-based differentiation of microbial function through sediment-hosted aquifers and enrichment of novel symbionts in the deep terrestrial subsurface.</title>
        <authorList>
            <person name="Probst A.J."/>
            <person name="Ladd B."/>
            <person name="Jarett J.K."/>
            <person name="Geller-Mcgrath D.E."/>
            <person name="Sieber C.M.K."/>
            <person name="Emerson J.B."/>
            <person name="Anantharaman K."/>
            <person name="Thomas B.C."/>
            <person name="Malmstrom R."/>
            <person name="Stieglmeier M."/>
            <person name="Klingl A."/>
            <person name="Woyke T."/>
            <person name="Ryan C.M."/>
            <person name="Banfield J.F."/>
        </authorList>
    </citation>
    <scope>NUCLEOTIDE SEQUENCE [LARGE SCALE GENOMIC DNA]</scope>
</reference>
<sequence>MKGVIKVRIVVKQIKTYSNKFKVWREGGTVGRMVAEMGAKKCDSPEEVLEEVKRLLPRIAPEVERKIDEAEKILLNKQ</sequence>
<gene>
    <name evidence="1" type="ORF">COY31_00455</name>
</gene>
<comment type="caution">
    <text evidence="1">The sequence shown here is derived from an EMBL/GenBank/DDBJ whole genome shotgun (WGS) entry which is preliminary data.</text>
</comment>
<dbReference type="AlphaFoldDB" id="A0A2M7THS0"/>
<accession>A0A2M7THS0</accession>
<evidence type="ECO:0000313" key="1">
    <source>
        <dbReference type="EMBL" id="PIZ45392.1"/>
    </source>
</evidence>
<organism evidence="1 2">
    <name type="scientific">Candidatus Wolfebacteria bacterium CG_4_10_14_0_2_um_filter_39_18</name>
    <dbReference type="NCBI Taxonomy" id="1975061"/>
    <lineage>
        <taxon>Bacteria</taxon>
        <taxon>Candidatus Wolfeibacteriota</taxon>
    </lineage>
</organism>
<dbReference type="Proteomes" id="UP000230553">
    <property type="component" value="Unassembled WGS sequence"/>
</dbReference>